<name>A0A6N1NSY7_9VIRU</name>
<reference evidence="1" key="2">
    <citation type="journal article" date="2018" name="Nat. Commun.">
        <title>Tailed giant Tupanvirus possesses the most complete translational apparatus of the known virosphere.</title>
        <authorList>
            <person name="Abrahao J."/>
            <person name="Silva L."/>
            <person name="Silva L.S."/>
            <person name="Khalil J.Y.B."/>
            <person name="Rodrigues R."/>
            <person name="Arantes T."/>
            <person name="Assis F."/>
            <person name="Boratto P."/>
            <person name="Andrade M."/>
            <person name="Kroon E.G."/>
            <person name="Ribeiro B."/>
            <person name="Bergier I."/>
            <person name="Seligmann H."/>
            <person name="Ghigo E."/>
            <person name="Colson P."/>
            <person name="Levasseur A."/>
            <person name="Kroemer G."/>
            <person name="Raoult D."/>
            <person name="La Scola B."/>
        </authorList>
    </citation>
    <scope>NUCLEOTIDE SEQUENCE [LARGE SCALE GENOMIC DNA]</scope>
    <source>
        <strain evidence="1">Soda lake</strain>
    </source>
</reference>
<accession>A0A6N1NSY7</accession>
<dbReference type="GeneID" id="80518177"/>
<organism evidence="1">
    <name type="scientific">Tupanvirus soda lake</name>
    <dbReference type="NCBI Taxonomy" id="2126985"/>
    <lineage>
        <taxon>Viruses</taxon>
        <taxon>Varidnaviria</taxon>
        <taxon>Bamfordvirae</taxon>
        <taxon>Nucleocytoviricota</taxon>
        <taxon>Megaviricetes</taxon>
        <taxon>Imitervirales</taxon>
        <taxon>Mimiviridae</taxon>
        <taxon>Megamimivirinae</taxon>
        <taxon>Tupanvirus</taxon>
        <taxon>Tupanvirus salinum</taxon>
    </lineage>
</organism>
<proteinExistence type="predicted"/>
<evidence type="ECO:0000313" key="1">
    <source>
        <dbReference type="EMBL" id="QKU34768.1"/>
    </source>
</evidence>
<reference evidence="1" key="1">
    <citation type="submission" date="2017-01" db="EMBL/GenBank/DDBJ databases">
        <authorList>
            <person name="Assis F.L."/>
            <person name="Abrahao J.S."/>
            <person name="Silva L."/>
            <person name="Khalil J.B."/>
            <person name="Rodrigues R."/>
            <person name="Silva L.S."/>
            <person name="Arantes T."/>
            <person name="Boratto P."/>
            <person name="Andrade M."/>
            <person name="Kroon E.G."/>
            <person name="Ribeiro B."/>
            <person name="Bergier I."/>
            <person name="Seligmann H."/>
            <person name="Ghigo E."/>
            <person name="Colson P."/>
            <person name="Levasseur A."/>
            <person name="Raoult D."/>
            <person name="Scola B.L."/>
        </authorList>
    </citation>
    <scope>NUCLEOTIDE SEQUENCE</scope>
    <source>
        <strain evidence="1">Soda lake</strain>
    </source>
</reference>
<dbReference type="EMBL" id="KY523104">
    <property type="protein sequence ID" value="QKU34768.1"/>
    <property type="molecule type" value="Genomic_DNA"/>
</dbReference>
<sequence length="178" mass="21366">MAIYIAHCTNKENLDEILREKIIRTANDLSVPSFGKGDVVYFTFFDPNDPKQFYSDNYCIYFRLRHILHKYKYYAVSTHDNYGYIPNDGYTRLSPKLYRLVKSAFDEEDLSRKIMINPKISSQAKINLLYRTKELIEFKYITNPSLRYIYSHRGFWSELIFFENIDFKDIPYKIAKEK</sequence>
<dbReference type="KEGG" id="vg:80518177"/>
<protein>
    <submittedName>
        <fullName evidence="1">Putative orfan</fullName>
    </submittedName>
</protein>
<dbReference type="RefSeq" id="YP_010781413.1">
    <property type="nucleotide sequence ID" value="NC_075039.1"/>
</dbReference>